<dbReference type="InterPro" id="IPR008928">
    <property type="entry name" value="6-hairpin_glycosidase_sf"/>
</dbReference>
<dbReference type="GO" id="GO:0030596">
    <property type="term" value="F:alpha-L-rhamnosidase activity"/>
    <property type="evidence" value="ECO:0007669"/>
    <property type="project" value="UniProtKB-EC"/>
</dbReference>
<protein>
    <recommendedName>
        <fullName evidence="2">alpha-L-rhamnosidase</fullName>
        <ecNumber evidence="2">3.2.1.40</ecNumber>
    </recommendedName>
</protein>
<dbReference type="InterPro" id="IPR013737">
    <property type="entry name" value="Bac_rhamnosid_N"/>
</dbReference>
<dbReference type="InterPro" id="IPR035398">
    <property type="entry name" value="Bac_rhamnosid_C"/>
</dbReference>
<dbReference type="InterPro" id="IPR013783">
    <property type="entry name" value="Ig-like_fold"/>
</dbReference>
<dbReference type="EMBL" id="MPTC01000027">
    <property type="protein sequence ID" value="OMD36793.1"/>
    <property type="molecule type" value="Genomic_DNA"/>
</dbReference>
<evidence type="ECO:0000256" key="1">
    <source>
        <dbReference type="ARBA" id="ARBA00001445"/>
    </source>
</evidence>
<dbReference type="Pfam" id="PF17389">
    <property type="entry name" value="Bac_rhamnosid6H"/>
    <property type="match status" value="1"/>
</dbReference>
<dbReference type="Gene3D" id="1.50.10.10">
    <property type="match status" value="1"/>
</dbReference>
<dbReference type="EC" id="3.2.1.40" evidence="2"/>
<evidence type="ECO:0000313" key="8">
    <source>
        <dbReference type="EMBL" id="OMD36793.1"/>
    </source>
</evidence>
<dbReference type="Proteomes" id="UP000187439">
    <property type="component" value="Unassembled WGS sequence"/>
</dbReference>
<dbReference type="OrthoDB" id="9761045at2"/>
<sequence>MSNFEVTNLKVNYRKNPLGIDDLHPRLSWWISTEVRGFIQSAYQVQVANDPKFVSELIWDSEKVESDSNVHIEYAGPDLQSRTRYYYRVRVWNDQGKVSEWSEPAYWETALLSVKEWQAKWIAAPLNNQENGAEPCDYIRTEFSIPDNVVSARVYATSLGLYRLYINGTPADNTLFNPGWTSYNNRLQYQTYHVTSLVAAGGNALGCILGNGWYKGYLAWEGKKNIFGNGRAVLIQLHFTLSDGSEHIIVSDEKWRTSTGPLLMSELYHGETYDARLEKEGWSSPGFEDLKWQKTILKDRPEATLVAQENEPTRVIETIKPIAIITTPKGEHVLDMGQNMVGWVRFMVHAEAGTIVTLEHAEVLDREGNFYIGNLRSAKQTVTYVCRGGEEETFEPYLSFQGFRYVKVTGVPQDQLLEQFIGCVIHTDLEQTGKFNCSDELLNQLQHNILWGQKGNFLDIPTDCPQRDERLGWTGDAQVFIRTAAFNMNVVPFFEKWLKDLAADQEEDGRVPHVIPDVPAAGYGSAAWGDAAVICPWTLYQCYGDIRVLKTQYPSMKAWVEYIRVQGEDEYLWNTGFHFGDWLGLDAKENSYVGATPKELIATAFYAYSTELLAKTATVIGKPEDALKYEALHEKIVLAFRQEFVTPNGRVASPTQTAYTLALMFDLLEEKDRHRTAKMLADHIEENGVHLTTGFVGTPYLCLVLSRFGYTDLAYQLVLQKEYPSWLYSVIQGATTIWEHWDGIKQDGSFWSDDMNSYNHYAYGAIGDWLYRTAGGIELLEPGYKKIRIQPQIGEHLSWVDASLESVHGTIKVTWKKQNEGSVEMQVLIPSNTTAEVMIPTMKQENILESGIPIEQVIGLSSVEQMPEGQKLIIGSGNYQFTYPMS</sequence>
<gene>
    <name evidence="8" type="ORF">BSK52_23635</name>
</gene>
<evidence type="ECO:0000256" key="3">
    <source>
        <dbReference type="ARBA" id="ARBA00022801"/>
    </source>
</evidence>
<keyword evidence="3" id="KW-0378">Hydrolase</keyword>
<evidence type="ECO:0000259" key="4">
    <source>
        <dbReference type="Pfam" id="PF05592"/>
    </source>
</evidence>
<evidence type="ECO:0000259" key="5">
    <source>
        <dbReference type="Pfam" id="PF08531"/>
    </source>
</evidence>
<dbReference type="Pfam" id="PF17390">
    <property type="entry name" value="Bac_rhamnosid_C"/>
    <property type="match status" value="1"/>
</dbReference>
<dbReference type="Pfam" id="PF08531">
    <property type="entry name" value="Bac_rhamnosid_N"/>
    <property type="match status" value="1"/>
</dbReference>
<dbReference type="Pfam" id="PF05592">
    <property type="entry name" value="Bac_rhamnosid"/>
    <property type="match status" value="1"/>
</dbReference>
<feature type="domain" description="Alpha-L-rhamnosidase concanavalin-like" evidence="4">
    <location>
        <begin position="326"/>
        <end position="426"/>
    </location>
</feature>
<dbReference type="InterPro" id="IPR012341">
    <property type="entry name" value="6hp_glycosidase-like_sf"/>
</dbReference>
<dbReference type="InterPro" id="IPR008902">
    <property type="entry name" value="Rhamnosid_concanavalin"/>
</dbReference>
<dbReference type="PANTHER" id="PTHR33307">
    <property type="entry name" value="ALPHA-RHAMNOSIDASE (EUROFUNG)"/>
    <property type="match status" value="1"/>
</dbReference>
<dbReference type="SUPFAM" id="SSF49265">
    <property type="entry name" value="Fibronectin type III"/>
    <property type="match status" value="1"/>
</dbReference>
<dbReference type="Pfam" id="PF25788">
    <property type="entry name" value="Ig_Rha78A_N"/>
    <property type="match status" value="1"/>
</dbReference>
<dbReference type="PIRSF" id="PIRSF010631">
    <property type="entry name" value="A-rhamnsds"/>
    <property type="match status" value="1"/>
</dbReference>
<comment type="caution">
    <text evidence="8">The sequence shown here is derived from an EMBL/GenBank/DDBJ whole genome shotgun (WGS) entry which is preliminary data.</text>
</comment>
<feature type="domain" description="Bacterial alpha-L-rhamnosidase N-terminal" evidence="5">
    <location>
        <begin position="148"/>
        <end position="317"/>
    </location>
</feature>
<dbReference type="RefSeq" id="WP_076120903.1">
    <property type="nucleotide sequence ID" value="NZ_MPTC01000027.1"/>
</dbReference>
<evidence type="ECO:0000259" key="6">
    <source>
        <dbReference type="Pfam" id="PF17389"/>
    </source>
</evidence>
<dbReference type="Gene3D" id="2.60.40.10">
    <property type="entry name" value="Immunoglobulins"/>
    <property type="match status" value="1"/>
</dbReference>
<dbReference type="AlphaFoldDB" id="A0A1R0XNU4"/>
<name>A0A1R0XNU4_9BACL</name>
<dbReference type="PANTHER" id="PTHR33307:SF6">
    <property type="entry name" value="ALPHA-RHAMNOSIDASE (EUROFUNG)-RELATED"/>
    <property type="match status" value="1"/>
</dbReference>
<reference evidence="8 9" key="1">
    <citation type="submission" date="2016-10" db="EMBL/GenBank/DDBJ databases">
        <title>Paenibacillus species isolates.</title>
        <authorList>
            <person name="Beno S.M."/>
        </authorList>
    </citation>
    <scope>NUCLEOTIDE SEQUENCE [LARGE SCALE GENOMIC DNA]</scope>
    <source>
        <strain evidence="8 9">FSL H7-0710</strain>
    </source>
</reference>
<dbReference type="Gene3D" id="2.60.120.260">
    <property type="entry name" value="Galactose-binding domain-like"/>
    <property type="match status" value="2"/>
</dbReference>
<organism evidence="8 9">
    <name type="scientific">Paenibacillus odorifer</name>
    <dbReference type="NCBI Taxonomy" id="189426"/>
    <lineage>
        <taxon>Bacteria</taxon>
        <taxon>Bacillati</taxon>
        <taxon>Bacillota</taxon>
        <taxon>Bacilli</taxon>
        <taxon>Bacillales</taxon>
        <taxon>Paenibacillaceae</taxon>
        <taxon>Paenibacillus</taxon>
    </lineage>
</organism>
<evidence type="ECO:0000313" key="9">
    <source>
        <dbReference type="Proteomes" id="UP000187439"/>
    </source>
</evidence>
<evidence type="ECO:0000256" key="2">
    <source>
        <dbReference type="ARBA" id="ARBA00012652"/>
    </source>
</evidence>
<accession>A0A1R0XNU4</accession>
<evidence type="ECO:0000259" key="7">
    <source>
        <dbReference type="Pfam" id="PF17390"/>
    </source>
</evidence>
<feature type="domain" description="Alpha-L-rhamnosidase six-hairpin glycosidase" evidence="6">
    <location>
        <begin position="430"/>
        <end position="773"/>
    </location>
</feature>
<dbReference type="InterPro" id="IPR035396">
    <property type="entry name" value="Bac_rhamnosid6H"/>
</dbReference>
<dbReference type="Gene3D" id="2.60.420.10">
    <property type="entry name" value="Maltose phosphorylase, domain 3"/>
    <property type="match status" value="1"/>
</dbReference>
<dbReference type="InterPro" id="IPR016007">
    <property type="entry name" value="Alpha_rhamnosid"/>
</dbReference>
<dbReference type="GO" id="GO:0005975">
    <property type="term" value="P:carbohydrate metabolic process"/>
    <property type="evidence" value="ECO:0007669"/>
    <property type="project" value="InterPro"/>
</dbReference>
<dbReference type="InterPro" id="IPR036116">
    <property type="entry name" value="FN3_sf"/>
</dbReference>
<feature type="domain" description="Alpha-L-rhamnosidase C-terminal" evidence="7">
    <location>
        <begin position="776"/>
        <end position="847"/>
    </location>
</feature>
<comment type="catalytic activity">
    <reaction evidence="1">
        <text>Hydrolysis of terminal non-reducing alpha-L-rhamnose residues in alpha-L-rhamnosides.</text>
        <dbReference type="EC" id="3.2.1.40"/>
    </reaction>
</comment>
<dbReference type="SUPFAM" id="SSF48208">
    <property type="entry name" value="Six-hairpin glycosidases"/>
    <property type="match status" value="1"/>
</dbReference>
<proteinExistence type="predicted"/>